<organism evidence="2 3">
    <name type="scientific">Entomomonas moraniae</name>
    <dbReference type="NCBI Taxonomy" id="2213226"/>
    <lineage>
        <taxon>Bacteria</taxon>
        <taxon>Pseudomonadati</taxon>
        <taxon>Pseudomonadota</taxon>
        <taxon>Gammaproteobacteria</taxon>
        <taxon>Pseudomonadales</taxon>
        <taxon>Pseudomonadaceae</taxon>
        <taxon>Entomomonas</taxon>
    </lineage>
</organism>
<gene>
    <name evidence="2" type="ORF">DM558_10920</name>
</gene>
<accession>A0A3Q9JJX3</accession>
<sequence length="156" mass="17302">MIEQNFIQKTALDVSLITLVDRTLALPSSAIVEVIHVIVPQVVGKMPRWFLGFLPWQGLRIPFVSFEGICGAGFKINNTSNILILKTITPTLQCKFIALLIQDVPMVCPITEDMVIDVVGDLSKYELENIKINEFVAKIPDIPSVEKLLVQTGVLV</sequence>
<dbReference type="InterPro" id="IPR036061">
    <property type="entry name" value="CheW-like_dom_sf"/>
</dbReference>
<dbReference type="EMBL" id="CP029822">
    <property type="protein sequence ID" value="AZS51249.1"/>
    <property type="molecule type" value="Genomic_DNA"/>
</dbReference>
<proteinExistence type="predicted"/>
<evidence type="ECO:0000259" key="1">
    <source>
        <dbReference type="Pfam" id="PF01584"/>
    </source>
</evidence>
<feature type="domain" description="CheW-like" evidence="1">
    <location>
        <begin position="16"/>
        <end position="143"/>
    </location>
</feature>
<protein>
    <recommendedName>
        <fullName evidence="1">CheW-like domain-containing protein</fullName>
    </recommendedName>
</protein>
<evidence type="ECO:0000313" key="2">
    <source>
        <dbReference type="EMBL" id="AZS51249.1"/>
    </source>
</evidence>
<reference evidence="3" key="1">
    <citation type="submission" date="2018-06" db="EMBL/GenBank/DDBJ databases">
        <title>Complete genome of Pseudomonas insecticola strain QZS01.</title>
        <authorList>
            <person name="Wang J."/>
            <person name="Su Q."/>
        </authorList>
    </citation>
    <scope>NUCLEOTIDE SEQUENCE [LARGE SCALE GENOMIC DNA]</scope>
    <source>
        <strain evidence="3">QZS01</strain>
    </source>
</reference>
<dbReference type="AlphaFoldDB" id="A0A3Q9JJX3"/>
<dbReference type="KEGG" id="emo:DM558_10920"/>
<dbReference type="GO" id="GO:0007165">
    <property type="term" value="P:signal transduction"/>
    <property type="evidence" value="ECO:0007669"/>
    <property type="project" value="InterPro"/>
</dbReference>
<keyword evidence="3" id="KW-1185">Reference proteome</keyword>
<dbReference type="Pfam" id="PF01584">
    <property type="entry name" value="CheW"/>
    <property type="match status" value="1"/>
</dbReference>
<name>A0A3Q9JJX3_9GAMM</name>
<dbReference type="InterPro" id="IPR002545">
    <property type="entry name" value="CheW-lke_dom"/>
</dbReference>
<dbReference type="RefSeq" id="WP_127164021.1">
    <property type="nucleotide sequence ID" value="NZ_CP029822.1"/>
</dbReference>
<dbReference type="SUPFAM" id="SSF50341">
    <property type="entry name" value="CheW-like"/>
    <property type="match status" value="1"/>
</dbReference>
<dbReference type="GO" id="GO:0006935">
    <property type="term" value="P:chemotaxis"/>
    <property type="evidence" value="ECO:0007669"/>
    <property type="project" value="InterPro"/>
</dbReference>
<dbReference type="Proteomes" id="UP000273143">
    <property type="component" value="Chromosome"/>
</dbReference>
<evidence type="ECO:0000313" key="3">
    <source>
        <dbReference type="Proteomes" id="UP000273143"/>
    </source>
</evidence>